<dbReference type="PANTHER" id="PTHR10996:SF264">
    <property type="entry name" value="HYPOTHETICAL D-ISOMER SPECIFIC 2-HYDROXYACID DEHYDROGENASE (EUROFUNG)"/>
    <property type="match status" value="1"/>
</dbReference>
<dbReference type="Pfam" id="PF02826">
    <property type="entry name" value="2-Hacid_dh_C"/>
    <property type="match status" value="1"/>
</dbReference>
<keyword evidence="2 3" id="KW-0560">Oxidoreductase</keyword>
<evidence type="ECO:0000259" key="5">
    <source>
        <dbReference type="Pfam" id="PF02826"/>
    </source>
</evidence>
<keyword evidence="7" id="KW-1185">Reference proteome</keyword>
<comment type="caution">
    <text evidence="6">The sequence shown here is derived from an EMBL/GenBank/DDBJ whole genome shotgun (WGS) entry which is preliminary data.</text>
</comment>
<dbReference type="InterPro" id="IPR050223">
    <property type="entry name" value="D-isomer_2-hydroxyacid_DH"/>
</dbReference>
<dbReference type="InterPro" id="IPR029753">
    <property type="entry name" value="D-isomer_DH_CS"/>
</dbReference>
<dbReference type="InterPro" id="IPR006140">
    <property type="entry name" value="D-isomer_DH_NAD-bd"/>
</dbReference>
<evidence type="ECO:0000313" key="7">
    <source>
        <dbReference type="Proteomes" id="UP001597097"/>
    </source>
</evidence>
<dbReference type="PROSITE" id="PS00670">
    <property type="entry name" value="D_2_HYDROXYACID_DH_2"/>
    <property type="match status" value="1"/>
</dbReference>
<evidence type="ECO:0000256" key="3">
    <source>
        <dbReference type="RuleBase" id="RU003719"/>
    </source>
</evidence>
<dbReference type="Pfam" id="PF00389">
    <property type="entry name" value="2-Hacid_dh"/>
    <property type="match status" value="1"/>
</dbReference>
<feature type="domain" description="D-isomer specific 2-hydroxyacid dehydrogenase NAD-binding" evidence="5">
    <location>
        <begin position="110"/>
        <end position="285"/>
    </location>
</feature>
<dbReference type="GO" id="GO:0016491">
    <property type="term" value="F:oxidoreductase activity"/>
    <property type="evidence" value="ECO:0007669"/>
    <property type="project" value="UniProtKB-KW"/>
</dbReference>
<evidence type="ECO:0000259" key="4">
    <source>
        <dbReference type="Pfam" id="PF00389"/>
    </source>
</evidence>
<reference evidence="7" key="1">
    <citation type="journal article" date="2019" name="Int. J. Syst. Evol. Microbiol.">
        <title>The Global Catalogue of Microorganisms (GCM) 10K type strain sequencing project: providing services to taxonomists for standard genome sequencing and annotation.</title>
        <authorList>
            <consortium name="The Broad Institute Genomics Platform"/>
            <consortium name="The Broad Institute Genome Sequencing Center for Infectious Disease"/>
            <person name="Wu L."/>
            <person name="Ma J."/>
        </authorList>
    </citation>
    <scope>NUCLEOTIDE SEQUENCE [LARGE SCALE GENOMIC DNA]</scope>
    <source>
        <strain evidence="7">CGMCC 1.15399</strain>
    </source>
</reference>
<dbReference type="CDD" id="cd05301">
    <property type="entry name" value="GDH"/>
    <property type="match status" value="1"/>
</dbReference>
<dbReference type="EMBL" id="JBHUCM010000013">
    <property type="protein sequence ID" value="MFD1538451.1"/>
    <property type="molecule type" value="Genomic_DNA"/>
</dbReference>
<comment type="similarity">
    <text evidence="1 3">Belongs to the D-isomer specific 2-hydroxyacid dehydrogenase family.</text>
</comment>
<feature type="domain" description="D-isomer specific 2-hydroxyacid dehydrogenase catalytic" evidence="4">
    <location>
        <begin position="14"/>
        <end position="316"/>
    </location>
</feature>
<evidence type="ECO:0000313" key="6">
    <source>
        <dbReference type="EMBL" id="MFD1538451.1"/>
    </source>
</evidence>
<dbReference type="Proteomes" id="UP001597097">
    <property type="component" value="Unassembled WGS sequence"/>
</dbReference>
<proteinExistence type="inferred from homology"/>
<dbReference type="EC" id="1.1.1.-" evidence="6"/>
<organism evidence="6 7">
    <name type="scientific">Nonomuraea guangzhouensis</name>
    <dbReference type="NCBI Taxonomy" id="1291555"/>
    <lineage>
        <taxon>Bacteria</taxon>
        <taxon>Bacillati</taxon>
        <taxon>Actinomycetota</taxon>
        <taxon>Actinomycetes</taxon>
        <taxon>Streptosporangiales</taxon>
        <taxon>Streptosporangiaceae</taxon>
        <taxon>Nonomuraea</taxon>
    </lineage>
</organism>
<evidence type="ECO:0000256" key="2">
    <source>
        <dbReference type="ARBA" id="ARBA00023002"/>
    </source>
</evidence>
<protein>
    <submittedName>
        <fullName evidence="6">2-hydroxyacid dehydrogenase</fullName>
        <ecNumber evidence="6">1.1.1.-</ecNumber>
    </submittedName>
</protein>
<accession>A0ABW4G8V3</accession>
<dbReference type="RefSeq" id="WP_219527242.1">
    <property type="nucleotide sequence ID" value="NZ_JAHKRM010000002.1"/>
</dbReference>
<evidence type="ECO:0000256" key="1">
    <source>
        <dbReference type="ARBA" id="ARBA00005854"/>
    </source>
</evidence>
<name>A0ABW4G8V3_9ACTN</name>
<sequence length="317" mass="33512">MAPIVAVTRPTLPGTGLERLGQFAEVRLWPDDVNPTPDQLRDLLTGADALLCQNSDRVDAAVLEAGERLRVLALPSAGYDGTDVAAARARGIIVTNTPGVLHETTADLAFALILMARRGLLAAADRLRTGRWTETRLDAYLGLDVTGASLGLIGYGEIGQAVARRAVGFGMTVQHTLSRKPDDALSRAVSLDKLLSTSDVVSLHVPLTEQTRHLIGAAELASMKPTATLVNTARGGVLDESALLAALRAGRLHSAGLDVFDREPRNGVGDPLLEHERVVALPHVGSATEATRARMIDLAVDNIIAVLNDKPPLTPVP</sequence>
<dbReference type="InterPro" id="IPR006139">
    <property type="entry name" value="D-isomer_2_OHA_DH_cat_dom"/>
</dbReference>
<gene>
    <name evidence="6" type="ORF">ACFSJ0_15460</name>
</gene>
<dbReference type="PANTHER" id="PTHR10996">
    <property type="entry name" value="2-HYDROXYACID DEHYDROGENASE-RELATED"/>
    <property type="match status" value="1"/>
</dbReference>